<evidence type="ECO:0000313" key="2">
    <source>
        <dbReference type="Proteomes" id="UP000029707"/>
    </source>
</evidence>
<dbReference type="RefSeq" id="WP_138129865.1">
    <property type="nucleotide sequence ID" value="NZ_CAMRWY010000025.1"/>
</dbReference>
<dbReference type="Pfam" id="PF26363">
    <property type="entry name" value="Phospholipase-like"/>
    <property type="match status" value="1"/>
</dbReference>
<organism evidence="1 2">
    <name type="scientific">Helicobacter japonicus</name>
    <dbReference type="NCBI Taxonomy" id="425400"/>
    <lineage>
        <taxon>Bacteria</taxon>
        <taxon>Pseudomonadati</taxon>
        <taxon>Campylobacterota</taxon>
        <taxon>Epsilonproteobacteria</taxon>
        <taxon>Campylobacterales</taxon>
        <taxon>Helicobacteraceae</taxon>
        <taxon>Helicobacter</taxon>
    </lineage>
</organism>
<proteinExistence type="predicted"/>
<dbReference type="Gene3D" id="3.40.50.1820">
    <property type="entry name" value="alpha/beta hydrolase"/>
    <property type="match status" value="1"/>
</dbReference>
<comment type="caution">
    <text evidence="1">The sequence shown here is derived from an EMBL/GenBank/DDBJ whole genome shotgun (WGS) entry which is preliminary data.</text>
</comment>
<sequence length="642" mass="73779">MTNKQQVQRLRDCAELAMAAYGYFHLETSEKNPTFINVKDNKEQEIQKEISLTDILDMTYKDYKVYIPSRLPTLKPDKVGTLNGDFTPTQAKNFFERYDLLEHQPNTNSGFSATLFKNTKADSKDSEYILAIRGTEPSNNGDIKANARVVALGHIPQEQYEDMIRFYYQCAKKYPAITQPKSLNVVGHSLGGCLAQIFALSFAKGSNKDSKPKDPNASTTESNQDSIINEVYTFNSPGAKNLKPPYDMLISIPKVTNDIIKESLFEFYKKAIKNKAKELKINGFGLEAQIEFQLKEILNNHTGNIASTHFGISFFTRSSKEMDYAYVNYEKIPDNLLQPYQTLIHNYNNRNKKGYKLGISDKVFHIESKNQADKYHHAKESYKENAAQHLGKDIEGNYFILNLNFGGLDSHKISSMAKTLYFYAYLYEVNESLIDTTSKEVKIEYELHQDEFLKEHNEIDTQEYREHKKALEYCNRISLAINTILRNIEFQKALATSSSDDVYIPKTPNWLYAIIEQRVFEATIKTQQNKFLIKEDTSDIIEAILYLQQNKVYIQILEEDTIKNITPDSPLSQLFAIQESSFFISTDENTNPLIKDTHTANRLIGYRTPRAKIFCGHHKADTILVNCYKDVTLKHYPKAINE</sequence>
<evidence type="ECO:0000313" key="1">
    <source>
        <dbReference type="EMBL" id="TLD98790.1"/>
    </source>
</evidence>
<dbReference type="SUPFAM" id="SSF53474">
    <property type="entry name" value="alpha/beta-Hydrolases"/>
    <property type="match status" value="1"/>
</dbReference>
<gene>
    <name evidence="1" type="ORF">LS65_009550</name>
</gene>
<accession>A0A4U8TFC4</accession>
<dbReference type="AlphaFoldDB" id="A0A4U8TFC4"/>
<dbReference type="InterPro" id="IPR029058">
    <property type="entry name" value="AB_hydrolase_fold"/>
</dbReference>
<dbReference type="OrthoDB" id="5319010at2"/>
<dbReference type="EMBL" id="JRMQ02000031">
    <property type="protein sequence ID" value="TLD98790.1"/>
    <property type="molecule type" value="Genomic_DNA"/>
</dbReference>
<name>A0A4U8TFC4_9HELI</name>
<protein>
    <submittedName>
        <fullName evidence="1">Uncharacterized protein</fullName>
    </submittedName>
</protein>
<keyword evidence="2" id="KW-1185">Reference proteome</keyword>
<reference evidence="1 2" key="1">
    <citation type="journal article" date="2014" name="Genome Announc.">
        <title>Draft genome sequences of eight enterohepatic helicobacter species isolated from both laboratory and wild rodents.</title>
        <authorList>
            <person name="Sheh A."/>
            <person name="Shen Z."/>
            <person name="Fox J.G."/>
        </authorList>
    </citation>
    <scope>NUCLEOTIDE SEQUENCE [LARGE SCALE GENOMIC DNA]</scope>
    <source>
        <strain evidence="1 2">MIT 01-6451</strain>
    </source>
</reference>
<dbReference type="Proteomes" id="UP000029707">
    <property type="component" value="Unassembled WGS sequence"/>
</dbReference>